<organism evidence="1 2">
    <name type="scientific">Oceanobacillus indicireducens</name>
    <dbReference type="NCBI Taxonomy" id="1004261"/>
    <lineage>
        <taxon>Bacteria</taxon>
        <taxon>Bacillati</taxon>
        <taxon>Bacillota</taxon>
        <taxon>Bacilli</taxon>
        <taxon>Bacillales</taxon>
        <taxon>Bacillaceae</taxon>
        <taxon>Oceanobacillus</taxon>
    </lineage>
</organism>
<evidence type="ECO:0000313" key="2">
    <source>
        <dbReference type="Proteomes" id="UP000624041"/>
    </source>
</evidence>
<dbReference type="EMBL" id="BMOS01000053">
    <property type="protein sequence ID" value="GGN67024.1"/>
    <property type="molecule type" value="Genomic_DNA"/>
</dbReference>
<reference evidence="1" key="2">
    <citation type="submission" date="2020-09" db="EMBL/GenBank/DDBJ databases">
        <authorList>
            <person name="Sun Q."/>
            <person name="Ohkuma M."/>
        </authorList>
    </citation>
    <scope>NUCLEOTIDE SEQUENCE</scope>
    <source>
        <strain evidence="1">JCM 17251</strain>
    </source>
</reference>
<proteinExistence type="predicted"/>
<sequence length="82" mass="9245">MALVKVNINSKGGPLKYGVKPPNSGILLKGYISFISMRRVEAQLSLLTYEATSNYLPSQEAQFVRYYDAQDVANTNTLRWDE</sequence>
<protein>
    <submittedName>
        <fullName evidence="1">Uncharacterized protein</fullName>
    </submittedName>
</protein>
<dbReference type="AlphaFoldDB" id="A0A917Y3V3"/>
<name>A0A917Y3V3_9BACI</name>
<accession>A0A917Y3V3</accession>
<keyword evidence="2" id="KW-1185">Reference proteome</keyword>
<comment type="caution">
    <text evidence="1">The sequence shown here is derived from an EMBL/GenBank/DDBJ whole genome shotgun (WGS) entry which is preliminary data.</text>
</comment>
<gene>
    <name evidence="1" type="ORF">GCM10007971_37560</name>
</gene>
<reference evidence="1" key="1">
    <citation type="journal article" date="2014" name="Int. J. Syst. Evol. Microbiol.">
        <title>Complete genome sequence of Corynebacterium casei LMG S-19264T (=DSM 44701T), isolated from a smear-ripened cheese.</title>
        <authorList>
            <consortium name="US DOE Joint Genome Institute (JGI-PGF)"/>
            <person name="Walter F."/>
            <person name="Albersmeier A."/>
            <person name="Kalinowski J."/>
            <person name="Ruckert C."/>
        </authorList>
    </citation>
    <scope>NUCLEOTIDE SEQUENCE</scope>
    <source>
        <strain evidence="1">JCM 17251</strain>
    </source>
</reference>
<dbReference type="Proteomes" id="UP000624041">
    <property type="component" value="Unassembled WGS sequence"/>
</dbReference>
<evidence type="ECO:0000313" key="1">
    <source>
        <dbReference type="EMBL" id="GGN67024.1"/>
    </source>
</evidence>